<dbReference type="Proteomes" id="UP001179600">
    <property type="component" value="Chromosome"/>
</dbReference>
<dbReference type="AlphaFoldDB" id="A0AAE9XD31"/>
<evidence type="ECO:0000313" key="1">
    <source>
        <dbReference type="EMBL" id="WCG21943.1"/>
    </source>
</evidence>
<sequence length="474" mass="56425">MKTTQPLFLIQLQHRLSSEKAALTEQLAQWLVLGKIIDSNGRLEKVEGERMEQVDLETFKDELNQTNWQEALPVTYFYHAEKVEASLTCVDNRFTQRFLLKKVDFYKEAFLIEDYLQKQLANNGIQAFIRPYEEYLSSNIADLSLRDSFDLSHQSLRLMRNDEQEKIVDCSLLPGYDVVTPQRLYTSCWKMWYTTEYFQDIPKQAFLDVQAVHNVTACDDGTLIITLYKDPLSWSHPYNIKSQQLFRFQLGFDQFMNNNGVGLLRDPYTEFMQFKNQRQMLQYQNRYLQPCPKKDAKHFTLRIFDSARGFYQEVRHFGQLNVYAFFPFLEAKQERAVAYHQIVPDFTLDEALSVYKYYIQYYLEVYDILETKPTQELVLIFYIPEANQLTLPIEALQRLLAKKDLRWVRELAPYEYTVISHQKQLKVHFRPSHQFETDQLLWTLPTEKTSKEPEIKKNWLERLSEALNNNKKRS</sequence>
<accession>A0AAE9XD31</accession>
<evidence type="ECO:0000313" key="2">
    <source>
        <dbReference type="Proteomes" id="UP001179600"/>
    </source>
</evidence>
<protein>
    <submittedName>
        <fullName evidence="1">Uncharacterized protein</fullName>
    </submittedName>
</protein>
<dbReference type="EMBL" id="CP116507">
    <property type="protein sequence ID" value="WCG21943.1"/>
    <property type="molecule type" value="Genomic_DNA"/>
</dbReference>
<dbReference type="RefSeq" id="WP_272163045.1">
    <property type="nucleotide sequence ID" value="NZ_CP116507.1"/>
</dbReference>
<reference evidence="1" key="1">
    <citation type="submission" date="2023-01" db="EMBL/GenBank/DDBJ databases">
        <title>Oxazolidinone resistance genes in florfenicol resistant enterococci from beef cattle and veal calves at slaughter.</title>
        <authorList>
            <person name="Biggel M."/>
        </authorList>
    </citation>
    <scope>NUCLEOTIDE SEQUENCE</scope>
    <source>
        <strain evidence="1">K204-1</strain>
    </source>
</reference>
<organism evidence="1 2">
    <name type="scientific">Vagococcus lutrae</name>
    <dbReference type="NCBI Taxonomy" id="81947"/>
    <lineage>
        <taxon>Bacteria</taxon>
        <taxon>Bacillati</taxon>
        <taxon>Bacillota</taxon>
        <taxon>Bacilli</taxon>
        <taxon>Lactobacillales</taxon>
        <taxon>Enterococcaceae</taxon>
        <taxon>Vagococcus</taxon>
    </lineage>
</organism>
<gene>
    <name evidence="1" type="ORF">PML95_05935</name>
</gene>
<name>A0AAE9XD31_9ENTE</name>
<proteinExistence type="predicted"/>